<dbReference type="InterPro" id="IPR011009">
    <property type="entry name" value="Kinase-like_dom_sf"/>
</dbReference>
<dbReference type="EMBL" id="UZAL01044478">
    <property type="protein sequence ID" value="VDP82515.1"/>
    <property type="molecule type" value="Genomic_DNA"/>
</dbReference>
<dbReference type="Proteomes" id="UP000269396">
    <property type="component" value="Unassembled WGS sequence"/>
</dbReference>
<name>A0A183Q1H0_9TREM</name>
<reference evidence="1 2" key="1">
    <citation type="submission" date="2018-11" db="EMBL/GenBank/DDBJ databases">
        <authorList>
            <consortium name="Pathogen Informatics"/>
        </authorList>
    </citation>
    <scope>NUCLEOTIDE SEQUENCE [LARGE SCALE GENOMIC DNA]</scope>
    <source>
        <strain>Denwood</strain>
        <strain evidence="2">Zambia</strain>
    </source>
</reference>
<dbReference type="AlphaFoldDB" id="A0A183Q1H0"/>
<proteinExistence type="predicted"/>
<evidence type="ECO:0000313" key="2">
    <source>
        <dbReference type="Proteomes" id="UP000269396"/>
    </source>
</evidence>
<dbReference type="SUPFAM" id="SSF56112">
    <property type="entry name" value="Protein kinase-like (PK-like)"/>
    <property type="match status" value="1"/>
</dbReference>
<organism evidence="1 2">
    <name type="scientific">Schistosoma mattheei</name>
    <dbReference type="NCBI Taxonomy" id="31246"/>
    <lineage>
        <taxon>Eukaryota</taxon>
        <taxon>Metazoa</taxon>
        <taxon>Spiralia</taxon>
        <taxon>Lophotrochozoa</taxon>
        <taxon>Platyhelminthes</taxon>
        <taxon>Trematoda</taxon>
        <taxon>Digenea</taxon>
        <taxon>Strigeidida</taxon>
        <taxon>Schistosomatoidea</taxon>
        <taxon>Schistosomatidae</taxon>
        <taxon>Schistosoma</taxon>
    </lineage>
</organism>
<gene>
    <name evidence="1" type="ORF">SMTD_LOCUS20455</name>
</gene>
<dbReference type="STRING" id="31246.A0A183Q1H0"/>
<evidence type="ECO:0000313" key="1">
    <source>
        <dbReference type="EMBL" id="VDP82515.1"/>
    </source>
</evidence>
<protein>
    <submittedName>
        <fullName evidence="1">Uncharacterized protein</fullName>
    </submittedName>
</protein>
<sequence length="127" mass="14986">MKLFDQTLFYLSSDHPYIVLELAIHGNLRDFLRNRRPPGLNYWADERTINSSYVIVKNSNDFKEILSDSRIRQQRVELLKFALDIANALLYFETLSVSLNDIDCQLMFLLTLIIIQLPIVSYFPWRS</sequence>
<accession>A0A183Q1H0</accession>
<keyword evidence="2" id="KW-1185">Reference proteome</keyword>